<keyword evidence="2" id="KW-0479">Metal-binding</keyword>
<dbReference type="EC" id="4.2.3.-" evidence="2"/>
<evidence type="ECO:0000256" key="2">
    <source>
        <dbReference type="RuleBase" id="RU366034"/>
    </source>
</evidence>
<evidence type="ECO:0000256" key="1">
    <source>
        <dbReference type="ARBA" id="ARBA00023239"/>
    </source>
</evidence>
<proteinExistence type="inferred from homology"/>
<keyword evidence="2" id="KW-0460">Magnesium</keyword>
<dbReference type="GO" id="GO:0046872">
    <property type="term" value="F:metal ion binding"/>
    <property type="evidence" value="ECO:0007669"/>
    <property type="project" value="UniProtKB-KW"/>
</dbReference>
<comment type="similarity">
    <text evidence="2">Belongs to the terpene synthase family.</text>
</comment>
<dbReference type="AlphaFoldDB" id="A0AB39PP87"/>
<keyword evidence="1 2" id="KW-0456">Lyase</keyword>
<protein>
    <recommendedName>
        <fullName evidence="2">Terpene synthase</fullName>
        <ecNumber evidence="2">4.2.3.-</ecNumber>
    </recommendedName>
</protein>
<accession>A0AB39PP87</accession>
<dbReference type="PANTHER" id="PTHR35201:SF4">
    <property type="entry name" value="BETA-PINACENE SYNTHASE-RELATED"/>
    <property type="match status" value="1"/>
</dbReference>
<dbReference type="Pfam" id="PF19086">
    <property type="entry name" value="Terpene_syn_C_2"/>
    <property type="match status" value="1"/>
</dbReference>
<dbReference type="GO" id="GO:0010333">
    <property type="term" value="F:terpene synthase activity"/>
    <property type="evidence" value="ECO:0007669"/>
    <property type="project" value="InterPro"/>
</dbReference>
<gene>
    <name evidence="3" type="ORF">AB5J49_00415</name>
</gene>
<dbReference type="RefSeq" id="WP_369166437.1">
    <property type="nucleotide sequence ID" value="NZ_CP163439.1"/>
</dbReference>
<dbReference type="InterPro" id="IPR008949">
    <property type="entry name" value="Isoprenoid_synthase_dom_sf"/>
</dbReference>
<sequence length="376" mass="41682">MVDGASLSTSEANGRDMRLRLWCPVPTEHNPLGPQVEERTAAWIRRHRLDSETSDQDRLALSVWICRLASMYYTDAPLEQLQITADFNAWVFAMDDYVDLPGGARDAAKATVRLAQLVRPAEAPEAAPLDGSPLGVALADLIVRISRYATSSQLARFAEGFRRGMFCWAWQRSLLDDGEEHDLNEYATLRLGASFIPAYAALGEVVHGYRLDAEELATPPVRALTEMACLLIGLHNDVYSWPKEEASHAPDINAVKVLARETDGDLQEALARALALSNQGMALFVRLKDHTQEQASDGLRHYLRDLGRLIAGSLEYHLHMPHYRRGLKPGHQELLEQIWVDTTSADVAPGPPPALASIAWWWQQLPETAAPTTPPA</sequence>
<dbReference type="EMBL" id="CP163439">
    <property type="protein sequence ID" value="XDQ31946.1"/>
    <property type="molecule type" value="Genomic_DNA"/>
</dbReference>
<organism evidence="3">
    <name type="scientific">Streptomyces sp. R28</name>
    <dbReference type="NCBI Taxonomy" id="3238628"/>
    <lineage>
        <taxon>Bacteria</taxon>
        <taxon>Bacillati</taxon>
        <taxon>Actinomycetota</taxon>
        <taxon>Actinomycetes</taxon>
        <taxon>Kitasatosporales</taxon>
        <taxon>Streptomycetaceae</taxon>
        <taxon>Streptomyces</taxon>
    </lineage>
</organism>
<evidence type="ECO:0000313" key="3">
    <source>
        <dbReference type="EMBL" id="XDQ31946.1"/>
    </source>
</evidence>
<dbReference type="InterPro" id="IPR034686">
    <property type="entry name" value="Terpene_cyclase-like_2"/>
</dbReference>
<comment type="cofactor">
    <cofactor evidence="2">
        <name>Mg(2+)</name>
        <dbReference type="ChEBI" id="CHEBI:18420"/>
    </cofactor>
</comment>
<dbReference type="PANTHER" id="PTHR35201">
    <property type="entry name" value="TERPENE SYNTHASE"/>
    <property type="match status" value="1"/>
</dbReference>
<reference evidence="3" key="1">
    <citation type="submission" date="2024-07" db="EMBL/GenBank/DDBJ databases">
        <authorList>
            <person name="Yu S.T."/>
        </authorList>
    </citation>
    <scope>NUCLEOTIDE SEQUENCE</scope>
    <source>
        <strain evidence="3">R28</strain>
    </source>
</reference>
<dbReference type="Gene3D" id="1.10.600.10">
    <property type="entry name" value="Farnesyl Diphosphate Synthase"/>
    <property type="match status" value="1"/>
</dbReference>
<dbReference type="SUPFAM" id="SSF48576">
    <property type="entry name" value="Terpenoid synthases"/>
    <property type="match status" value="1"/>
</dbReference>
<name>A0AB39PP87_9ACTN</name>